<dbReference type="EMBL" id="VEVP01000010">
    <property type="protein sequence ID" value="TNU91814.1"/>
    <property type="molecule type" value="Genomic_DNA"/>
</dbReference>
<reference evidence="5 6" key="1">
    <citation type="journal article" date="2005" name="Appl. Environ. Microbiol.">
        <title>Intestinal bacterial communities that produce active estrogen-like compounds enterodiol and enterolactone in humans.</title>
        <authorList>
            <person name="Clavel T."/>
            <person name="Henderson G."/>
            <person name="Alpert C.A."/>
            <person name="Philippe C."/>
            <person name="Rigottier-Gois L."/>
            <person name="Dore J."/>
            <person name="Blaut M."/>
        </authorList>
    </citation>
    <scope>NUCLEOTIDE SEQUENCE [LARGE SCALE GENOMIC DNA]</scope>
    <source>
        <strain evidence="5 6">SECO-MT75m2</strain>
    </source>
</reference>
<dbReference type="Pfam" id="PF01381">
    <property type="entry name" value="HTH_3"/>
    <property type="match status" value="1"/>
</dbReference>
<gene>
    <name evidence="5" type="ORF">FIC87_05985</name>
</gene>
<name>A0A5C5BZQ5_EGGLN</name>
<evidence type="ECO:0000313" key="6">
    <source>
        <dbReference type="Proteomes" id="UP000312594"/>
    </source>
</evidence>
<proteinExistence type="predicted"/>
<dbReference type="GO" id="GO:0003677">
    <property type="term" value="F:DNA binding"/>
    <property type="evidence" value="ECO:0007669"/>
    <property type="project" value="UniProtKB-KW"/>
</dbReference>
<keyword evidence="3" id="KW-0804">Transcription</keyword>
<sequence>MEESPIKCQMEKNRVELGAAIKKLRVGQGLSVRKFALMVEMDYSHISAIENGRANATVDSLYKIANGLGVSIRDLF</sequence>
<organism evidence="5 6">
    <name type="scientific">Eggerthella lenta</name>
    <name type="common">Eubacterium lentum</name>
    <dbReference type="NCBI Taxonomy" id="84112"/>
    <lineage>
        <taxon>Bacteria</taxon>
        <taxon>Bacillati</taxon>
        <taxon>Actinomycetota</taxon>
        <taxon>Coriobacteriia</taxon>
        <taxon>Eggerthellales</taxon>
        <taxon>Eggerthellaceae</taxon>
        <taxon>Eggerthella</taxon>
    </lineage>
</organism>
<accession>A0A5C5BZQ5</accession>
<dbReference type="PROSITE" id="PS50943">
    <property type="entry name" value="HTH_CROC1"/>
    <property type="match status" value="1"/>
</dbReference>
<dbReference type="Proteomes" id="UP000312594">
    <property type="component" value="Unassembled WGS sequence"/>
</dbReference>
<keyword evidence="1" id="KW-0805">Transcription regulation</keyword>
<dbReference type="InterPro" id="IPR010982">
    <property type="entry name" value="Lambda_DNA-bd_dom_sf"/>
</dbReference>
<dbReference type="SMART" id="SM00530">
    <property type="entry name" value="HTH_XRE"/>
    <property type="match status" value="1"/>
</dbReference>
<dbReference type="RefSeq" id="WP_114513391.1">
    <property type="nucleotide sequence ID" value="NZ_AP025575.1"/>
</dbReference>
<dbReference type="GO" id="GO:0003700">
    <property type="term" value="F:DNA-binding transcription factor activity"/>
    <property type="evidence" value="ECO:0007669"/>
    <property type="project" value="TreeGrafter"/>
</dbReference>
<keyword evidence="2" id="KW-0238">DNA-binding</keyword>
<dbReference type="AlphaFoldDB" id="A0A5C5BZQ5"/>
<dbReference type="PANTHER" id="PTHR46797">
    <property type="entry name" value="HTH-TYPE TRANSCRIPTIONAL REGULATOR"/>
    <property type="match status" value="1"/>
</dbReference>
<dbReference type="SUPFAM" id="SSF47413">
    <property type="entry name" value="lambda repressor-like DNA-binding domains"/>
    <property type="match status" value="1"/>
</dbReference>
<feature type="domain" description="HTH cro/C1-type" evidence="4">
    <location>
        <begin position="21"/>
        <end position="75"/>
    </location>
</feature>
<dbReference type="InterPro" id="IPR001387">
    <property type="entry name" value="Cro/C1-type_HTH"/>
</dbReference>
<dbReference type="InterPro" id="IPR050807">
    <property type="entry name" value="TransReg_Diox_bact_type"/>
</dbReference>
<protein>
    <submittedName>
        <fullName evidence="5">Helix-turn-helix transcriptional regulator</fullName>
    </submittedName>
</protein>
<evidence type="ECO:0000256" key="3">
    <source>
        <dbReference type="ARBA" id="ARBA00023163"/>
    </source>
</evidence>
<evidence type="ECO:0000256" key="2">
    <source>
        <dbReference type="ARBA" id="ARBA00023125"/>
    </source>
</evidence>
<dbReference type="CDD" id="cd00093">
    <property type="entry name" value="HTH_XRE"/>
    <property type="match status" value="1"/>
</dbReference>
<evidence type="ECO:0000259" key="4">
    <source>
        <dbReference type="PROSITE" id="PS50943"/>
    </source>
</evidence>
<evidence type="ECO:0000256" key="1">
    <source>
        <dbReference type="ARBA" id="ARBA00023015"/>
    </source>
</evidence>
<dbReference type="GO" id="GO:0005829">
    <property type="term" value="C:cytosol"/>
    <property type="evidence" value="ECO:0007669"/>
    <property type="project" value="TreeGrafter"/>
</dbReference>
<dbReference type="Gene3D" id="1.10.260.40">
    <property type="entry name" value="lambda repressor-like DNA-binding domains"/>
    <property type="match status" value="1"/>
</dbReference>
<dbReference type="PANTHER" id="PTHR46797:SF23">
    <property type="entry name" value="HTH-TYPE TRANSCRIPTIONAL REGULATOR SUTR"/>
    <property type="match status" value="1"/>
</dbReference>
<evidence type="ECO:0000313" key="5">
    <source>
        <dbReference type="EMBL" id="TNU91814.1"/>
    </source>
</evidence>
<comment type="caution">
    <text evidence="5">The sequence shown here is derived from an EMBL/GenBank/DDBJ whole genome shotgun (WGS) entry which is preliminary data.</text>
</comment>